<dbReference type="EMBL" id="CP111021">
    <property type="protein sequence ID" value="WAR18026.1"/>
    <property type="molecule type" value="Genomic_DNA"/>
</dbReference>
<dbReference type="EMBL" id="CP111021">
    <property type="protein sequence ID" value="WAR17976.1"/>
    <property type="molecule type" value="Genomic_DNA"/>
</dbReference>
<proteinExistence type="predicted"/>
<keyword evidence="3" id="KW-1185">Reference proteome</keyword>
<accession>A0ABY7FFJ9</accession>
<evidence type="ECO:0000313" key="3">
    <source>
        <dbReference type="Proteomes" id="UP001164746"/>
    </source>
</evidence>
<organism evidence="2 3">
    <name type="scientific">Mya arenaria</name>
    <name type="common">Soft-shell clam</name>
    <dbReference type="NCBI Taxonomy" id="6604"/>
    <lineage>
        <taxon>Eukaryota</taxon>
        <taxon>Metazoa</taxon>
        <taxon>Spiralia</taxon>
        <taxon>Lophotrochozoa</taxon>
        <taxon>Mollusca</taxon>
        <taxon>Bivalvia</taxon>
        <taxon>Autobranchia</taxon>
        <taxon>Heteroconchia</taxon>
        <taxon>Euheterodonta</taxon>
        <taxon>Imparidentia</taxon>
        <taxon>Neoheterodontei</taxon>
        <taxon>Myida</taxon>
        <taxon>Myoidea</taxon>
        <taxon>Myidae</taxon>
        <taxon>Mya</taxon>
    </lineage>
</organism>
<reference evidence="2" key="1">
    <citation type="submission" date="2022-11" db="EMBL/GenBank/DDBJ databases">
        <title>Centuries of genome instability and evolution in soft-shell clam transmissible cancer (bioRxiv).</title>
        <authorList>
            <person name="Hart S.F.M."/>
            <person name="Yonemitsu M.A."/>
            <person name="Giersch R.M."/>
            <person name="Beal B.F."/>
            <person name="Arriagada G."/>
            <person name="Davis B.W."/>
            <person name="Ostrander E.A."/>
            <person name="Goff S.P."/>
            <person name="Metzger M.J."/>
        </authorList>
    </citation>
    <scope>NUCLEOTIDE SEQUENCE</scope>
    <source>
        <strain evidence="2">MELC-2E11</strain>
        <tissue evidence="2">Siphon/mantle</tissue>
    </source>
</reference>
<sequence>MLRNLRVLTIT</sequence>
<gene>
    <name evidence="1" type="ORF">MAR_032570</name>
    <name evidence="2" type="ORF">MAR_032620</name>
</gene>
<name>A0ABY7FFJ9_MYAAR</name>
<evidence type="ECO:0000313" key="2">
    <source>
        <dbReference type="EMBL" id="WAR18026.1"/>
    </source>
</evidence>
<protein>
    <submittedName>
        <fullName evidence="2">Uncharacterized protein</fullName>
    </submittedName>
</protein>
<dbReference type="Proteomes" id="UP001164746">
    <property type="component" value="Chromosome 10"/>
</dbReference>
<evidence type="ECO:0000313" key="1">
    <source>
        <dbReference type="EMBL" id="WAR17976.1"/>
    </source>
</evidence>